<comment type="caution">
    <text evidence="2">The sequence shown here is derived from an EMBL/GenBank/DDBJ whole genome shotgun (WGS) entry which is preliminary data.</text>
</comment>
<feature type="domain" description="A-factor biosynthesis hotdog" evidence="1">
    <location>
        <begin position="27"/>
        <end position="164"/>
    </location>
</feature>
<dbReference type="SUPFAM" id="SSF54637">
    <property type="entry name" value="Thioesterase/thiol ester dehydrase-isomerase"/>
    <property type="match status" value="1"/>
</dbReference>
<reference evidence="2 3" key="1">
    <citation type="submission" date="2024-10" db="EMBL/GenBank/DDBJ databases">
        <title>The Natural Products Discovery Center: Release of the First 8490 Sequenced Strains for Exploring Actinobacteria Biosynthetic Diversity.</title>
        <authorList>
            <person name="Kalkreuter E."/>
            <person name="Kautsar S.A."/>
            <person name="Yang D."/>
            <person name="Bader C.D."/>
            <person name="Teijaro C.N."/>
            <person name="Fluegel L."/>
            <person name="Davis C.M."/>
            <person name="Simpson J.R."/>
            <person name="Lauterbach L."/>
            <person name="Steele A.D."/>
            <person name="Gui C."/>
            <person name="Meng S."/>
            <person name="Li G."/>
            <person name="Viehrig K."/>
            <person name="Ye F."/>
            <person name="Su P."/>
            <person name="Kiefer A.F."/>
            <person name="Nichols A."/>
            <person name="Cepeda A.J."/>
            <person name="Yan W."/>
            <person name="Fan B."/>
            <person name="Jiang Y."/>
            <person name="Adhikari A."/>
            <person name="Zheng C.-J."/>
            <person name="Schuster L."/>
            <person name="Cowan T.M."/>
            <person name="Smanski M.J."/>
            <person name="Chevrette M.G."/>
            <person name="De Carvalho L.P.S."/>
            <person name="Shen B."/>
        </authorList>
    </citation>
    <scope>NUCLEOTIDE SEQUENCE [LARGE SCALE GENOMIC DNA]</scope>
    <source>
        <strain evidence="2 3">NPDC015755</strain>
    </source>
</reference>
<dbReference type="EMBL" id="JBIBSM010000009">
    <property type="protein sequence ID" value="MFF8278061.1"/>
    <property type="molecule type" value="Genomic_DNA"/>
</dbReference>
<dbReference type="InterPro" id="IPR047757">
    <property type="entry name" value="AfsA-like"/>
</dbReference>
<dbReference type="NCBIfam" id="NF041195">
    <property type="entry name" value="ScbA_BarX_GamBu"/>
    <property type="match status" value="1"/>
</dbReference>
<proteinExistence type="predicted"/>
<gene>
    <name evidence="2" type="ORF">ACF05T_18405</name>
</gene>
<accession>A0ABW6YDZ3</accession>
<evidence type="ECO:0000259" key="1">
    <source>
        <dbReference type="Pfam" id="PF03756"/>
    </source>
</evidence>
<dbReference type="InterPro" id="IPR005509">
    <property type="entry name" value="AfsA_hotdog_dom"/>
</dbReference>
<evidence type="ECO:0000313" key="3">
    <source>
        <dbReference type="Proteomes" id="UP001603013"/>
    </source>
</evidence>
<dbReference type="Proteomes" id="UP001603013">
    <property type="component" value="Unassembled WGS sequence"/>
</dbReference>
<sequence>MLHTPAPTDIAATDARVRPTTTAPREYVHRAALAEVFLTADWSRTDEAHFTLNAQWPRGHSFFGPVGGTHYDPMLAAETIRQVGALLAHVGFDVPLGHQFLMWELNYRVHPARLPVGGAPAELRLDVTCSDIRRRAGRLTGLRYEVVLSENGREIAGGDARYTCTSPEVYRRLRADRLAEPLAAPAPPTAPVAPRRVGRRDDFDVVLSPTERDDRWRLRVDTRHPILFDHPGDHIPGMVLLEAARQAVHTLAPEGRAVLPVAMDAAFHRYAEFDSPCWIETEPAVGYPGSAERLVRVTGRQDGEILFTSITTVANLPTA</sequence>
<name>A0ABW6YDZ3_9ACTN</name>
<organism evidence="2 3">
    <name type="scientific">Streptomyces lateritius</name>
    <dbReference type="NCBI Taxonomy" id="67313"/>
    <lineage>
        <taxon>Bacteria</taxon>
        <taxon>Bacillati</taxon>
        <taxon>Actinomycetota</taxon>
        <taxon>Actinomycetes</taxon>
        <taxon>Kitasatosporales</taxon>
        <taxon>Streptomycetaceae</taxon>
        <taxon>Streptomyces</taxon>
    </lineage>
</organism>
<evidence type="ECO:0000313" key="2">
    <source>
        <dbReference type="EMBL" id="MFF8278061.1"/>
    </source>
</evidence>
<protein>
    <submittedName>
        <fullName evidence="2">ScbA/BarX family gamma-butyrolactone biosynthesis protein</fullName>
    </submittedName>
</protein>
<feature type="domain" description="A-factor biosynthesis hotdog" evidence="1">
    <location>
        <begin position="197"/>
        <end position="311"/>
    </location>
</feature>
<keyword evidence="3" id="KW-1185">Reference proteome</keyword>
<dbReference type="RefSeq" id="WP_391935259.1">
    <property type="nucleotide sequence ID" value="NZ_JBIBSM010000009.1"/>
</dbReference>
<dbReference type="InterPro" id="IPR029069">
    <property type="entry name" value="HotDog_dom_sf"/>
</dbReference>
<dbReference type="Pfam" id="PF03756">
    <property type="entry name" value="AfsA"/>
    <property type="match status" value="2"/>
</dbReference>